<name>A0A9D1F0X7_9BACT</name>
<reference evidence="3" key="2">
    <citation type="journal article" date="2021" name="PeerJ">
        <title>Extensive microbial diversity within the chicken gut microbiome revealed by metagenomics and culture.</title>
        <authorList>
            <person name="Gilroy R."/>
            <person name="Ravi A."/>
            <person name="Getino M."/>
            <person name="Pursley I."/>
            <person name="Horton D.L."/>
            <person name="Alikhan N.F."/>
            <person name="Baker D."/>
            <person name="Gharbi K."/>
            <person name="Hall N."/>
            <person name="Watson M."/>
            <person name="Adriaenssens E.M."/>
            <person name="Foster-Nyarko E."/>
            <person name="Jarju S."/>
            <person name="Secka A."/>
            <person name="Antonio M."/>
            <person name="Oren A."/>
            <person name="Chaudhuri R.R."/>
            <person name="La Ragione R."/>
            <person name="Hildebrand F."/>
            <person name="Pallen M.J."/>
        </authorList>
    </citation>
    <scope>NUCLEOTIDE SEQUENCE</scope>
    <source>
        <strain evidence="3">6276</strain>
    </source>
</reference>
<reference evidence="3" key="1">
    <citation type="submission" date="2020-10" db="EMBL/GenBank/DDBJ databases">
        <authorList>
            <person name="Gilroy R."/>
        </authorList>
    </citation>
    <scope>NUCLEOTIDE SEQUENCE</scope>
    <source>
        <strain evidence="3">6276</strain>
    </source>
</reference>
<sequence>MIRGLINGINNIFLLFYVVILLRIFLSWIPNLDWYKQPWFTIRNVADAYLNIFRKFIPPYNGLDFSPIIALIVLQIIQNVIIYAIVIIGKGLV</sequence>
<proteinExistence type="inferred from homology"/>
<accession>A0A9D1F0X7</accession>
<comment type="similarity">
    <text evidence="1">Belongs to the YggT family.</text>
</comment>
<keyword evidence="2" id="KW-0472">Membrane</keyword>
<evidence type="ECO:0000256" key="2">
    <source>
        <dbReference type="SAM" id="Phobius"/>
    </source>
</evidence>
<gene>
    <name evidence="3" type="ORF">IAC10_11175</name>
</gene>
<comment type="caution">
    <text evidence="3">The sequence shown here is derived from an EMBL/GenBank/DDBJ whole genome shotgun (WGS) entry which is preliminary data.</text>
</comment>
<dbReference type="EMBL" id="DVIU01000218">
    <property type="protein sequence ID" value="HIS37169.1"/>
    <property type="molecule type" value="Genomic_DNA"/>
</dbReference>
<dbReference type="GO" id="GO:0016020">
    <property type="term" value="C:membrane"/>
    <property type="evidence" value="ECO:0007669"/>
    <property type="project" value="InterPro"/>
</dbReference>
<keyword evidence="2" id="KW-0812">Transmembrane</keyword>
<feature type="transmembrane region" description="Helical" evidence="2">
    <location>
        <begin position="12"/>
        <end position="29"/>
    </location>
</feature>
<feature type="transmembrane region" description="Helical" evidence="2">
    <location>
        <begin position="68"/>
        <end position="88"/>
    </location>
</feature>
<protein>
    <submittedName>
        <fullName evidence="3">YggT family protein</fullName>
    </submittedName>
</protein>
<dbReference type="PANTHER" id="PTHR33219">
    <property type="entry name" value="YLMG HOMOLOG PROTEIN 2, CHLOROPLASTIC"/>
    <property type="match status" value="1"/>
</dbReference>
<evidence type="ECO:0000313" key="4">
    <source>
        <dbReference type="Proteomes" id="UP000823928"/>
    </source>
</evidence>
<dbReference type="AlphaFoldDB" id="A0A9D1F0X7"/>
<dbReference type="InterPro" id="IPR003425">
    <property type="entry name" value="CCB3/YggT"/>
</dbReference>
<organism evidence="3 4">
    <name type="scientific">Candidatus Scatousia excrementigallinarum</name>
    <dbReference type="NCBI Taxonomy" id="2840935"/>
    <lineage>
        <taxon>Bacteria</taxon>
        <taxon>Candidatus Scatousia</taxon>
    </lineage>
</organism>
<evidence type="ECO:0000256" key="1">
    <source>
        <dbReference type="ARBA" id="ARBA00010894"/>
    </source>
</evidence>
<dbReference type="Proteomes" id="UP000823928">
    <property type="component" value="Unassembled WGS sequence"/>
</dbReference>
<keyword evidence="2" id="KW-1133">Transmembrane helix</keyword>
<dbReference type="PANTHER" id="PTHR33219:SF14">
    <property type="entry name" value="PROTEIN COFACTOR ASSEMBLY OF COMPLEX C SUBUNIT B CCB3, CHLOROPLASTIC-RELATED"/>
    <property type="match status" value="1"/>
</dbReference>
<evidence type="ECO:0000313" key="3">
    <source>
        <dbReference type="EMBL" id="HIS37169.1"/>
    </source>
</evidence>
<dbReference type="Pfam" id="PF02325">
    <property type="entry name" value="CCB3_YggT"/>
    <property type="match status" value="1"/>
</dbReference>